<reference evidence="2 3" key="1">
    <citation type="submission" date="2020-04" db="EMBL/GenBank/DDBJ databases">
        <title>MicrobeNet Type strains.</title>
        <authorList>
            <person name="Nicholson A.C."/>
        </authorList>
    </citation>
    <scope>NUCLEOTIDE SEQUENCE [LARGE SCALE GENOMIC DNA]</scope>
    <source>
        <strain evidence="2 3">ATCC 23612</strain>
    </source>
</reference>
<dbReference type="AlphaFoldDB" id="A0A7X6RT49"/>
<dbReference type="Pfam" id="PF06527">
    <property type="entry name" value="TniQ"/>
    <property type="match status" value="1"/>
</dbReference>
<evidence type="ECO:0000313" key="3">
    <source>
        <dbReference type="Proteomes" id="UP000553209"/>
    </source>
</evidence>
<keyword evidence="3" id="KW-1185">Reference proteome</keyword>
<sequence>MTYPFTTPPVAAETTSSYIGRLAEMNGMDKYLALTHIALCGTYESIRTNGWHHYDFALNPLAAQRLAAVSGYLLDTLHRTLSFRDLWVHSKHRRDVPIAQGHLLKRALTPPWNVVAACPRCSAARGLTTRPQIVLAPGRLVCSRHGFWLADQPQDRPLKLDEYPALKAAAHRFLRLRRKDAERADKAAFAAYRLWEQYRYGAHPHRSDVVQRIWQRRENAWGWVVRDPSLTLRFPEIVALTEMICSQYWVQATSRPFTTRTTHRPRPDQRDFLLEVGRRIGHPRPDVFSTNASSVSSWLRRVGSGPVGEKKQVDWRTLVMAAPG</sequence>
<evidence type="ECO:0000259" key="1">
    <source>
        <dbReference type="Pfam" id="PF06527"/>
    </source>
</evidence>
<gene>
    <name evidence="2" type="ORF">HGB44_24920</name>
</gene>
<dbReference type="EMBL" id="JAAXPG010000028">
    <property type="protein sequence ID" value="NKZ00887.1"/>
    <property type="molecule type" value="Genomic_DNA"/>
</dbReference>
<dbReference type="InterPro" id="IPR009492">
    <property type="entry name" value="TniQ"/>
</dbReference>
<name>A0A7X6RT49_9ACTN</name>
<feature type="domain" description="TniQ" evidence="1">
    <location>
        <begin position="4"/>
        <end position="147"/>
    </location>
</feature>
<dbReference type="RefSeq" id="WP_168444135.1">
    <property type="nucleotide sequence ID" value="NZ_JAAXPG010000028.1"/>
</dbReference>
<evidence type="ECO:0000313" key="2">
    <source>
        <dbReference type="EMBL" id="NKZ00887.1"/>
    </source>
</evidence>
<dbReference type="Proteomes" id="UP000553209">
    <property type="component" value="Unassembled WGS sequence"/>
</dbReference>
<proteinExistence type="predicted"/>
<protein>
    <recommendedName>
        <fullName evidence="1">TniQ domain-containing protein</fullName>
    </recommendedName>
</protein>
<comment type="caution">
    <text evidence="2">The sequence shown here is derived from an EMBL/GenBank/DDBJ whole genome shotgun (WGS) entry which is preliminary data.</text>
</comment>
<organism evidence="2 3">
    <name type="scientific">Nocardiopsis alborubida</name>
    <dbReference type="NCBI Taxonomy" id="146802"/>
    <lineage>
        <taxon>Bacteria</taxon>
        <taxon>Bacillati</taxon>
        <taxon>Actinomycetota</taxon>
        <taxon>Actinomycetes</taxon>
        <taxon>Streptosporangiales</taxon>
        <taxon>Nocardiopsidaceae</taxon>
        <taxon>Nocardiopsis</taxon>
    </lineage>
</organism>
<accession>A0A7X6RT49</accession>